<evidence type="ECO:0000256" key="3">
    <source>
        <dbReference type="ARBA" id="ARBA00022980"/>
    </source>
</evidence>
<name>A0A1G4IMQ2_9SACH</name>
<dbReference type="Pfam" id="PF05046">
    <property type="entry name" value="Img2"/>
    <property type="match status" value="1"/>
</dbReference>
<dbReference type="PANTHER" id="PTHR13477">
    <property type="entry name" value="MITOCHONDRIAL 39S RIBOSOMAL PROTEIN L49"/>
    <property type="match status" value="1"/>
</dbReference>
<protein>
    <recommendedName>
        <fullName evidence="6">Large ribosomal subunit protein mL49</fullName>
    </recommendedName>
</protein>
<evidence type="ECO:0000256" key="2">
    <source>
        <dbReference type="ARBA" id="ARBA00005677"/>
    </source>
</evidence>
<keyword evidence="4" id="KW-0496">Mitochondrion</keyword>
<dbReference type="Gene3D" id="3.30.780.10">
    <property type="entry name" value="SUI1-like domain"/>
    <property type="match status" value="1"/>
</dbReference>
<keyword evidence="3" id="KW-0689">Ribosomal protein</keyword>
<dbReference type="EMBL" id="LT598449">
    <property type="protein sequence ID" value="SCU77887.1"/>
    <property type="molecule type" value="Genomic_DNA"/>
</dbReference>
<organism evidence="7 8">
    <name type="scientific">Lachancea nothofagi CBS 11611</name>
    <dbReference type="NCBI Taxonomy" id="1266666"/>
    <lineage>
        <taxon>Eukaryota</taxon>
        <taxon>Fungi</taxon>
        <taxon>Dikarya</taxon>
        <taxon>Ascomycota</taxon>
        <taxon>Saccharomycotina</taxon>
        <taxon>Saccharomycetes</taxon>
        <taxon>Saccharomycetales</taxon>
        <taxon>Saccharomycetaceae</taxon>
        <taxon>Lachancea</taxon>
    </lineage>
</organism>
<dbReference type="OrthoDB" id="19439at2759"/>
<evidence type="ECO:0000313" key="8">
    <source>
        <dbReference type="Proteomes" id="UP000189911"/>
    </source>
</evidence>
<dbReference type="GO" id="GO:0005762">
    <property type="term" value="C:mitochondrial large ribosomal subunit"/>
    <property type="evidence" value="ECO:0007669"/>
    <property type="project" value="TreeGrafter"/>
</dbReference>
<comment type="similarity">
    <text evidence="2">Belongs to the mitochondrion-specific ribosomal protein mL49 family.</text>
</comment>
<gene>
    <name evidence="7" type="ORF">LANO_0A01530G</name>
</gene>
<evidence type="ECO:0000256" key="4">
    <source>
        <dbReference type="ARBA" id="ARBA00023128"/>
    </source>
</evidence>
<comment type="subcellular location">
    <subcellularLocation>
        <location evidence="1">Mitochondrion</location>
    </subcellularLocation>
</comment>
<dbReference type="GO" id="GO:0006412">
    <property type="term" value="P:translation"/>
    <property type="evidence" value="ECO:0007669"/>
    <property type="project" value="InterPro"/>
</dbReference>
<evidence type="ECO:0000256" key="5">
    <source>
        <dbReference type="ARBA" id="ARBA00023274"/>
    </source>
</evidence>
<dbReference type="InterPro" id="IPR007740">
    <property type="entry name" value="Ribosomal_mL49"/>
</dbReference>
<proteinExistence type="inferred from homology"/>
<reference evidence="8" key="1">
    <citation type="submission" date="2016-03" db="EMBL/GenBank/DDBJ databases">
        <authorList>
            <person name="Devillers Hugo."/>
        </authorList>
    </citation>
    <scope>NUCLEOTIDE SEQUENCE [LARGE SCALE GENOMIC DNA]</scope>
</reference>
<keyword evidence="5" id="KW-0687">Ribonucleoprotein</keyword>
<dbReference type="Proteomes" id="UP000189911">
    <property type="component" value="Chromosome A"/>
</dbReference>
<evidence type="ECO:0000256" key="1">
    <source>
        <dbReference type="ARBA" id="ARBA00004173"/>
    </source>
</evidence>
<evidence type="ECO:0000256" key="6">
    <source>
        <dbReference type="ARBA" id="ARBA00035191"/>
    </source>
</evidence>
<dbReference type="GO" id="GO:0003735">
    <property type="term" value="F:structural constituent of ribosome"/>
    <property type="evidence" value="ECO:0007669"/>
    <property type="project" value="InterPro"/>
</dbReference>
<dbReference type="AlphaFoldDB" id="A0A1G4IMQ2"/>
<keyword evidence="8" id="KW-1185">Reference proteome</keyword>
<sequence length="172" mass="18876">MLSRLGFGMVKRQTGSASGLFVANSRAVRLVSTETPVEAGESVRESEVGELTTQEISDLSQAISEPNFSIFPTVHEVRPEEIVGYTPFGVKSYFVERSATGNLPVYTDFKSGGKVVTEIRKIHGDPVQLRNDLQARLTNVPKSSFKVLMQAKKIVIEGDVVRKVKNVLSTSF</sequence>
<dbReference type="PANTHER" id="PTHR13477:SF0">
    <property type="entry name" value="LARGE RIBOSOMAL SUBUNIT PROTEIN ML49"/>
    <property type="match status" value="1"/>
</dbReference>
<accession>A0A1G4IMQ2</accession>
<evidence type="ECO:0000313" key="7">
    <source>
        <dbReference type="EMBL" id="SCU77887.1"/>
    </source>
</evidence>